<evidence type="ECO:0000313" key="3">
    <source>
        <dbReference type="Proteomes" id="UP001302020"/>
    </source>
</evidence>
<evidence type="ECO:0000259" key="1">
    <source>
        <dbReference type="PROSITE" id="PS51671"/>
    </source>
</evidence>
<reference evidence="2 3" key="1">
    <citation type="submission" date="2023-05" db="EMBL/GenBank/DDBJ databases">
        <title>Xanthomonas rydalmerenesis sp. nov., a novel Xanthomonas species isolated from Fragaria x ananassa.</title>
        <authorList>
            <person name="McKnight D.J.E."/>
            <person name="Wong-Bajracharya J."/>
            <person name="Okoh E.B."/>
            <person name="Snijders F."/>
            <person name="Lidbetter F."/>
            <person name="Webster J."/>
            <person name="Djordjevic S.P."/>
            <person name="Bogema D.R."/>
            <person name="Chapman T.A."/>
        </authorList>
    </citation>
    <scope>NUCLEOTIDE SEQUENCE [LARGE SCALE GENOMIC DNA]</scope>
    <source>
        <strain evidence="2 3">DAR34883</strain>
    </source>
</reference>
<dbReference type="Gene3D" id="3.30.2130.10">
    <property type="entry name" value="VC0802-like"/>
    <property type="match status" value="1"/>
</dbReference>
<evidence type="ECO:0000313" key="2">
    <source>
        <dbReference type="EMBL" id="WOS42335.1"/>
    </source>
</evidence>
<feature type="domain" description="ACT" evidence="1">
    <location>
        <begin position="3"/>
        <end position="78"/>
    </location>
</feature>
<dbReference type="RefSeq" id="WP_317844994.1">
    <property type="nucleotide sequence ID" value="NZ_CP126170.1"/>
</dbReference>
<dbReference type="EMBL" id="CP126172">
    <property type="protein sequence ID" value="WOS42335.1"/>
    <property type="molecule type" value="Genomic_DNA"/>
</dbReference>
<sequence>MKDVEIRLEDRPGALSAMAQALGAAGISIEGGGVWRVDGRAVAHFLFDAAAPASETLRAHGFHVAAEHPVVSLRLDQETPGQLGLLTGMLGAAGINITVQYSDHHGQLILVVDDPAGACAIADAWMQAREARCEGDTDAGDRR</sequence>
<dbReference type="PROSITE" id="PS51671">
    <property type="entry name" value="ACT"/>
    <property type="match status" value="1"/>
</dbReference>
<keyword evidence="3" id="KW-1185">Reference proteome</keyword>
<dbReference type="InterPro" id="IPR045865">
    <property type="entry name" value="ACT-like_dom_sf"/>
</dbReference>
<proteinExistence type="predicted"/>
<protein>
    <submittedName>
        <fullName evidence="2">ACT domain-containing protein</fullName>
    </submittedName>
</protein>
<name>A0ABZ0JRP1_9XANT</name>
<dbReference type="InterPro" id="IPR002912">
    <property type="entry name" value="ACT_dom"/>
</dbReference>
<dbReference type="SUPFAM" id="SSF55021">
    <property type="entry name" value="ACT-like"/>
    <property type="match status" value="1"/>
</dbReference>
<organism evidence="2 3">
    <name type="scientific">Xanthomonas rydalmerensis</name>
    <dbReference type="NCBI Taxonomy" id="3046274"/>
    <lineage>
        <taxon>Bacteria</taxon>
        <taxon>Pseudomonadati</taxon>
        <taxon>Pseudomonadota</taxon>
        <taxon>Gammaproteobacteria</taxon>
        <taxon>Lysobacterales</taxon>
        <taxon>Lysobacteraceae</taxon>
        <taxon>Xanthomonas</taxon>
    </lineage>
</organism>
<dbReference type="Proteomes" id="UP001302020">
    <property type="component" value="Chromosome"/>
</dbReference>
<gene>
    <name evidence="2" type="ORF">QN243_07815</name>
</gene>
<dbReference type="Pfam" id="PF01842">
    <property type="entry name" value="ACT"/>
    <property type="match status" value="1"/>
</dbReference>
<accession>A0ABZ0JRP1</accession>